<accession>A0A4P9WIZ1</accession>
<feature type="signal peptide" evidence="1">
    <location>
        <begin position="1"/>
        <end position="19"/>
    </location>
</feature>
<evidence type="ECO:0000313" key="2">
    <source>
        <dbReference type="EMBL" id="RKO91428.1"/>
    </source>
</evidence>
<proteinExistence type="predicted"/>
<evidence type="ECO:0000313" key="3">
    <source>
        <dbReference type="Proteomes" id="UP000269721"/>
    </source>
</evidence>
<evidence type="ECO:0000256" key="1">
    <source>
        <dbReference type="SAM" id="SignalP"/>
    </source>
</evidence>
<sequence>MYPTVKLMMMVALALSARAAPGYYDAYGAPYCPTVVTRHVHTCTTTTIYKTATETGTFEFPNIKNGILPAGTTTDVTTTTTPTEFFDTTVAPTSTDSSSPTPPLLTAPVAVVATPTATALPACAIASVAAGYTSCAVAQAHVAALNSATLIQCISIVCNPAETPAYVVRGLYQCQMLECQARIDNNGIFPTIGAGTPW</sequence>
<protein>
    <recommendedName>
        <fullName evidence="4">Extracellular membrane protein CFEM domain-containing protein</fullName>
    </recommendedName>
</protein>
<feature type="chain" id="PRO_5020286638" description="Extracellular membrane protein CFEM domain-containing protein" evidence="1">
    <location>
        <begin position="20"/>
        <end position="198"/>
    </location>
</feature>
<dbReference type="EMBL" id="KZ995073">
    <property type="protein sequence ID" value="RKO91428.1"/>
    <property type="molecule type" value="Genomic_DNA"/>
</dbReference>
<keyword evidence="3" id="KW-1185">Reference proteome</keyword>
<gene>
    <name evidence="2" type="ORF">BDK51DRAFT_52815</name>
</gene>
<reference evidence="3" key="1">
    <citation type="journal article" date="2018" name="Nat. Microbiol.">
        <title>Leveraging single-cell genomics to expand the fungal tree of life.</title>
        <authorList>
            <person name="Ahrendt S.R."/>
            <person name="Quandt C.A."/>
            <person name="Ciobanu D."/>
            <person name="Clum A."/>
            <person name="Salamov A."/>
            <person name="Andreopoulos B."/>
            <person name="Cheng J.F."/>
            <person name="Woyke T."/>
            <person name="Pelin A."/>
            <person name="Henrissat B."/>
            <person name="Reynolds N.K."/>
            <person name="Benny G.L."/>
            <person name="Smith M.E."/>
            <person name="James T.Y."/>
            <person name="Grigoriev I.V."/>
        </authorList>
    </citation>
    <scope>NUCLEOTIDE SEQUENCE [LARGE SCALE GENOMIC DNA]</scope>
</reference>
<evidence type="ECO:0008006" key="4">
    <source>
        <dbReference type="Google" id="ProtNLM"/>
    </source>
</evidence>
<organism evidence="2 3">
    <name type="scientific">Blyttiomyces helicus</name>
    <dbReference type="NCBI Taxonomy" id="388810"/>
    <lineage>
        <taxon>Eukaryota</taxon>
        <taxon>Fungi</taxon>
        <taxon>Fungi incertae sedis</taxon>
        <taxon>Chytridiomycota</taxon>
        <taxon>Chytridiomycota incertae sedis</taxon>
        <taxon>Chytridiomycetes</taxon>
        <taxon>Chytridiomycetes incertae sedis</taxon>
        <taxon>Blyttiomyces</taxon>
    </lineage>
</organism>
<dbReference type="AlphaFoldDB" id="A0A4P9WIZ1"/>
<name>A0A4P9WIZ1_9FUNG</name>
<keyword evidence="1" id="KW-0732">Signal</keyword>
<dbReference type="Proteomes" id="UP000269721">
    <property type="component" value="Unassembled WGS sequence"/>
</dbReference>